<dbReference type="NCBIfam" id="TIGR01700">
    <property type="entry name" value="PNPH"/>
    <property type="match status" value="1"/>
</dbReference>
<dbReference type="PROSITE" id="PS01240">
    <property type="entry name" value="PNP_MTAP_2"/>
    <property type="match status" value="1"/>
</dbReference>
<proteinExistence type="inferred from homology"/>
<evidence type="ECO:0000256" key="6">
    <source>
        <dbReference type="ARBA" id="ARBA00022676"/>
    </source>
</evidence>
<dbReference type="EMBL" id="BLXT01004926">
    <property type="protein sequence ID" value="GFO18012.1"/>
    <property type="molecule type" value="Genomic_DNA"/>
</dbReference>
<dbReference type="GO" id="GO:0005737">
    <property type="term" value="C:cytoplasm"/>
    <property type="evidence" value="ECO:0007669"/>
    <property type="project" value="TreeGrafter"/>
</dbReference>
<evidence type="ECO:0000256" key="9">
    <source>
        <dbReference type="ARBA" id="ARBA00023918"/>
    </source>
</evidence>
<dbReference type="NCBIfam" id="TIGR01697">
    <property type="entry name" value="PNPH-PUNA-XAPA"/>
    <property type="match status" value="1"/>
</dbReference>
<comment type="catalytic activity">
    <reaction evidence="9">
        <text>inosine + phosphate = alpha-D-ribose 1-phosphate + hypoxanthine</text>
        <dbReference type="Rhea" id="RHEA:27646"/>
        <dbReference type="ChEBI" id="CHEBI:17368"/>
        <dbReference type="ChEBI" id="CHEBI:17596"/>
        <dbReference type="ChEBI" id="CHEBI:43474"/>
        <dbReference type="ChEBI" id="CHEBI:57720"/>
        <dbReference type="EC" id="2.4.2.1"/>
    </reaction>
</comment>
<gene>
    <name evidence="15" type="ORF">PoB_004451700</name>
</gene>
<dbReference type="GO" id="GO:0006166">
    <property type="term" value="P:purine ribonucleoside salvage"/>
    <property type="evidence" value="ECO:0007669"/>
    <property type="project" value="UniProtKB-KW"/>
</dbReference>
<comment type="function">
    <text evidence="13">The purine nucleoside phosphorylases catalyze the phosphorolytic breakdown of the N-glycosidic bond in the beta-(deoxy)ribonucleoside molecules, with the formation of the corresponding free purine bases and pentose-1-phosphate.</text>
</comment>
<dbReference type="InterPro" id="IPR035994">
    <property type="entry name" value="Nucleoside_phosphorylase_sf"/>
</dbReference>
<dbReference type="AlphaFoldDB" id="A0AAV4BFH6"/>
<comment type="catalytic activity">
    <reaction evidence="10">
        <text>2'-deoxyguanosine + phosphate = 2-deoxy-alpha-D-ribose 1-phosphate + guanine</text>
        <dbReference type="Rhea" id="RHEA:27738"/>
        <dbReference type="ChEBI" id="CHEBI:16235"/>
        <dbReference type="ChEBI" id="CHEBI:17172"/>
        <dbReference type="ChEBI" id="CHEBI:43474"/>
        <dbReference type="ChEBI" id="CHEBI:57259"/>
        <dbReference type="EC" id="2.4.2.1"/>
    </reaction>
</comment>
<evidence type="ECO:0000256" key="1">
    <source>
        <dbReference type="ARBA" id="ARBA00005058"/>
    </source>
</evidence>
<comment type="catalytic activity">
    <reaction evidence="11">
        <text>2'-deoxyinosine + phosphate = 2-deoxy-alpha-D-ribose 1-phosphate + hypoxanthine</text>
        <dbReference type="Rhea" id="RHEA:27750"/>
        <dbReference type="ChEBI" id="CHEBI:17368"/>
        <dbReference type="ChEBI" id="CHEBI:28997"/>
        <dbReference type="ChEBI" id="CHEBI:43474"/>
        <dbReference type="ChEBI" id="CHEBI:57259"/>
        <dbReference type="EC" id="2.4.2.1"/>
    </reaction>
</comment>
<evidence type="ECO:0000256" key="13">
    <source>
        <dbReference type="PIRNR" id="PIRNR000477"/>
    </source>
</evidence>
<evidence type="ECO:0000313" key="16">
    <source>
        <dbReference type="Proteomes" id="UP000735302"/>
    </source>
</evidence>
<dbReference type="InterPro" id="IPR011268">
    <property type="entry name" value="Purine_phosphorylase"/>
</dbReference>
<protein>
    <recommendedName>
        <fullName evidence="5 13">Purine nucleoside phosphorylase</fullName>
        <ecNumber evidence="4 13">2.4.2.1</ecNumber>
    </recommendedName>
    <alternativeName>
        <fullName evidence="13">Inosine-guanosine phosphorylase</fullName>
    </alternativeName>
</protein>
<keyword evidence="16" id="KW-1185">Reference proteome</keyword>
<evidence type="ECO:0000256" key="5">
    <source>
        <dbReference type="ARBA" id="ARBA00013834"/>
    </source>
</evidence>
<dbReference type="CDD" id="cd09009">
    <property type="entry name" value="PNP-EcPNPII_like"/>
    <property type="match status" value="1"/>
</dbReference>
<organism evidence="15 16">
    <name type="scientific">Plakobranchus ocellatus</name>
    <dbReference type="NCBI Taxonomy" id="259542"/>
    <lineage>
        <taxon>Eukaryota</taxon>
        <taxon>Metazoa</taxon>
        <taxon>Spiralia</taxon>
        <taxon>Lophotrochozoa</taxon>
        <taxon>Mollusca</taxon>
        <taxon>Gastropoda</taxon>
        <taxon>Heterobranchia</taxon>
        <taxon>Euthyneura</taxon>
        <taxon>Panpulmonata</taxon>
        <taxon>Sacoglossa</taxon>
        <taxon>Placobranchoidea</taxon>
        <taxon>Plakobranchidae</taxon>
        <taxon>Plakobranchus</taxon>
    </lineage>
</organism>
<evidence type="ECO:0000256" key="3">
    <source>
        <dbReference type="ARBA" id="ARBA00011233"/>
    </source>
</evidence>
<comment type="catalytic activity">
    <reaction evidence="12">
        <text>guanosine + phosphate = alpha-D-ribose 1-phosphate + guanine</text>
        <dbReference type="Rhea" id="RHEA:13233"/>
        <dbReference type="ChEBI" id="CHEBI:16235"/>
        <dbReference type="ChEBI" id="CHEBI:16750"/>
        <dbReference type="ChEBI" id="CHEBI:43474"/>
        <dbReference type="ChEBI" id="CHEBI:57720"/>
        <dbReference type="EC" id="2.4.2.1"/>
    </reaction>
</comment>
<dbReference type="InterPro" id="IPR011270">
    <property type="entry name" value="Pur_Nuc_Pase_Ino/Guo-sp"/>
</dbReference>
<dbReference type="Proteomes" id="UP000735302">
    <property type="component" value="Unassembled WGS sequence"/>
</dbReference>
<comment type="similarity">
    <text evidence="2 13">Belongs to the PNP/MTAP phosphorylase family.</text>
</comment>
<feature type="domain" description="Nucleoside phosphorylase" evidence="14">
    <location>
        <begin position="34"/>
        <end position="287"/>
    </location>
</feature>
<dbReference type="NCBIfam" id="NF006054">
    <property type="entry name" value="PRK08202.1"/>
    <property type="match status" value="1"/>
</dbReference>
<sequence length="291" mass="31557">MAAINSDMSTSGYTYEDINAMAQEILKYSSLRPKIGIICGTGLGGIADVLENPVPVAYEAIPGFPVSTVKGHSGKFVFGAIQGRPVLLMMGRLHYYEGYPMWKVAMPVRVMKAIGIDTLLVTNAAGGINPKFKVGDLMIIKDHIDLPGLTGECVLIGRNDERLGPRFLAMSEAYDEDLRNKFKECAVQQGHGAILHEGVYIMIGGPTFSTTAEYRVLCTLGADAVGMSTVPEVVVGRHSNMRVFGLSLITDTSDVNDSAKNKITHEEVLKVANDRAVLLQKVFLNFVSMLD</sequence>
<evidence type="ECO:0000313" key="15">
    <source>
        <dbReference type="EMBL" id="GFO18012.1"/>
    </source>
</evidence>
<evidence type="ECO:0000259" key="14">
    <source>
        <dbReference type="Pfam" id="PF01048"/>
    </source>
</evidence>
<keyword evidence="8" id="KW-0660">Purine salvage</keyword>
<dbReference type="FunFam" id="3.40.50.1580:FF:000004">
    <property type="entry name" value="Purine nucleoside phosphorylase"/>
    <property type="match status" value="1"/>
</dbReference>
<name>A0AAV4BFH6_9GAST</name>
<comment type="subunit">
    <text evidence="3">Homotrimer.</text>
</comment>
<keyword evidence="7 13" id="KW-0808">Transferase</keyword>
<dbReference type="SUPFAM" id="SSF53167">
    <property type="entry name" value="Purine and uridine phosphorylases"/>
    <property type="match status" value="1"/>
</dbReference>
<dbReference type="PANTHER" id="PTHR11904:SF9">
    <property type="entry name" value="PURINE NUCLEOSIDE PHOSPHORYLASE-RELATED"/>
    <property type="match status" value="1"/>
</dbReference>
<dbReference type="PANTHER" id="PTHR11904">
    <property type="entry name" value="METHYLTHIOADENOSINE/PURINE NUCLEOSIDE PHOSPHORYLASE"/>
    <property type="match status" value="1"/>
</dbReference>
<keyword evidence="6 13" id="KW-0328">Glycosyltransferase</keyword>
<reference evidence="15 16" key="1">
    <citation type="journal article" date="2021" name="Elife">
        <title>Chloroplast acquisition without the gene transfer in kleptoplastic sea slugs, Plakobranchus ocellatus.</title>
        <authorList>
            <person name="Maeda T."/>
            <person name="Takahashi S."/>
            <person name="Yoshida T."/>
            <person name="Shimamura S."/>
            <person name="Takaki Y."/>
            <person name="Nagai Y."/>
            <person name="Toyoda A."/>
            <person name="Suzuki Y."/>
            <person name="Arimoto A."/>
            <person name="Ishii H."/>
            <person name="Satoh N."/>
            <person name="Nishiyama T."/>
            <person name="Hasebe M."/>
            <person name="Maruyama T."/>
            <person name="Minagawa J."/>
            <person name="Obokata J."/>
            <person name="Shigenobu S."/>
        </authorList>
    </citation>
    <scope>NUCLEOTIDE SEQUENCE [LARGE SCALE GENOMIC DNA]</scope>
</reference>
<dbReference type="Gene3D" id="3.40.50.1580">
    <property type="entry name" value="Nucleoside phosphorylase domain"/>
    <property type="match status" value="1"/>
</dbReference>
<dbReference type="InterPro" id="IPR018099">
    <property type="entry name" value="Purine_phosphorylase-2_CS"/>
</dbReference>
<comment type="pathway">
    <text evidence="1 13">Purine metabolism; purine nucleoside salvage.</text>
</comment>
<dbReference type="InterPro" id="IPR000845">
    <property type="entry name" value="Nucleoside_phosphorylase_d"/>
</dbReference>
<comment type="caution">
    <text evidence="15">The sequence shown here is derived from an EMBL/GenBank/DDBJ whole genome shotgun (WGS) entry which is preliminary data.</text>
</comment>
<evidence type="ECO:0000256" key="2">
    <source>
        <dbReference type="ARBA" id="ARBA00006751"/>
    </source>
</evidence>
<dbReference type="PIRSF" id="PIRSF000477">
    <property type="entry name" value="PurNPase"/>
    <property type="match status" value="1"/>
</dbReference>
<dbReference type="EC" id="2.4.2.1" evidence="4 13"/>
<evidence type="ECO:0000256" key="4">
    <source>
        <dbReference type="ARBA" id="ARBA00011886"/>
    </source>
</evidence>
<evidence type="ECO:0000256" key="11">
    <source>
        <dbReference type="ARBA" id="ARBA00023950"/>
    </source>
</evidence>
<dbReference type="Pfam" id="PF01048">
    <property type="entry name" value="PNP_UDP_1"/>
    <property type="match status" value="1"/>
</dbReference>
<accession>A0AAV4BFH6</accession>
<evidence type="ECO:0000256" key="7">
    <source>
        <dbReference type="ARBA" id="ARBA00022679"/>
    </source>
</evidence>
<evidence type="ECO:0000256" key="12">
    <source>
        <dbReference type="ARBA" id="ARBA00023970"/>
    </source>
</evidence>
<evidence type="ECO:0000256" key="8">
    <source>
        <dbReference type="ARBA" id="ARBA00022726"/>
    </source>
</evidence>
<dbReference type="GO" id="GO:0004731">
    <property type="term" value="F:purine-nucleoside phosphorylase activity"/>
    <property type="evidence" value="ECO:0007669"/>
    <property type="project" value="UniProtKB-EC"/>
</dbReference>
<evidence type="ECO:0000256" key="10">
    <source>
        <dbReference type="ARBA" id="ARBA00023929"/>
    </source>
</evidence>